<dbReference type="InterPro" id="IPR037171">
    <property type="entry name" value="NagB/RpiA_transferase-like"/>
</dbReference>
<dbReference type="RefSeq" id="WP_066499111.1">
    <property type="nucleotide sequence ID" value="NZ_BJMO01000005.1"/>
</dbReference>
<feature type="binding site" evidence="4">
    <location>
        <position position="55"/>
    </location>
    <ligand>
        <name>substrate</name>
    </ligand>
</feature>
<organism evidence="5 6">
    <name type="scientific">Sinomonas atrocyanea</name>
    <dbReference type="NCBI Taxonomy" id="37927"/>
    <lineage>
        <taxon>Bacteria</taxon>
        <taxon>Bacillati</taxon>
        <taxon>Actinomycetota</taxon>
        <taxon>Actinomycetes</taxon>
        <taxon>Micrococcales</taxon>
        <taxon>Micrococcaceae</taxon>
        <taxon>Sinomonas</taxon>
    </lineage>
</organism>
<accession>A0A127A1X8</accession>
<evidence type="ECO:0000256" key="2">
    <source>
        <dbReference type="ARBA" id="ARBA00022741"/>
    </source>
</evidence>
<feature type="binding site" evidence="4">
    <location>
        <begin position="7"/>
        <end position="11"/>
    </location>
    <ligand>
        <name>ATP</name>
        <dbReference type="ChEBI" id="CHEBI:30616"/>
    </ligand>
</feature>
<feature type="binding site" evidence="4">
    <location>
        <position position="60"/>
    </location>
    <ligand>
        <name>substrate</name>
    </ligand>
</feature>
<keyword evidence="6" id="KW-1185">Reference proteome</keyword>
<keyword evidence="3 4" id="KW-0067">ATP-binding</keyword>
<name>A0A127A1X8_9MICC</name>
<dbReference type="GO" id="GO:0030272">
    <property type="term" value="F:5-formyltetrahydrofolate cyclo-ligase activity"/>
    <property type="evidence" value="ECO:0007669"/>
    <property type="project" value="TreeGrafter"/>
</dbReference>
<dbReference type="InterPro" id="IPR024185">
    <property type="entry name" value="FTHF_cligase-like_sf"/>
</dbReference>
<dbReference type="GO" id="GO:0005524">
    <property type="term" value="F:ATP binding"/>
    <property type="evidence" value="ECO:0007669"/>
    <property type="project" value="UniProtKB-KW"/>
</dbReference>
<keyword evidence="5" id="KW-0436">Ligase</keyword>
<dbReference type="Proteomes" id="UP000070134">
    <property type="component" value="Chromosome"/>
</dbReference>
<sequence>MDTAELKSSLRARIWSARRALAPAEVAAAAPLIAGHGLAWARRTVAPGAVLTAYLGVGVEPPTAGLLTDLHEAGFRIMLPICLPERQLGWTEWHPGIEFARSRYAPVQEPVGTVVPAEQVLAGGPDRPPIAGIVLPATALDSEGRRLGQGGGYYDRFLALAAALGARLPTAAVVYDGEVLASGEVPADVLDRRVDAALTPGGIVDLGGAGQTTE</sequence>
<dbReference type="STRING" id="37927.SA2016_2785"/>
<protein>
    <submittedName>
        <fullName evidence="5">Putative 5-formyltetrahydrofolate cyclo-ligase</fullName>
    </submittedName>
</protein>
<evidence type="ECO:0000256" key="1">
    <source>
        <dbReference type="ARBA" id="ARBA00010638"/>
    </source>
</evidence>
<dbReference type="GO" id="GO:0035999">
    <property type="term" value="P:tetrahydrofolate interconversion"/>
    <property type="evidence" value="ECO:0007669"/>
    <property type="project" value="TreeGrafter"/>
</dbReference>
<evidence type="ECO:0000313" key="6">
    <source>
        <dbReference type="Proteomes" id="UP000070134"/>
    </source>
</evidence>
<dbReference type="PANTHER" id="PTHR23407">
    <property type="entry name" value="ATPASE INHIBITOR/5-FORMYLTETRAHYDROFOLATE CYCLO-LIGASE"/>
    <property type="match status" value="1"/>
</dbReference>
<dbReference type="InterPro" id="IPR002698">
    <property type="entry name" value="FTHF_cligase"/>
</dbReference>
<dbReference type="SUPFAM" id="SSF100950">
    <property type="entry name" value="NagB/RpiA/CoA transferase-like"/>
    <property type="match status" value="1"/>
</dbReference>
<dbReference type="EMBL" id="CP014518">
    <property type="protein sequence ID" value="AMM33450.1"/>
    <property type="molecule type" value="Genomic_DNA"/>
</dbReference>
<dbReference type="Gene3D" id="3.40.50.10420">
    <property type="entry name" value="NagB/RpiA/CoA transferase-like"/>
    <property type="match status" value="1"/>
</dbReference>
<dbReference type="AlphaFoldDB" id="A0A127A1X8"/>
<feature type="binding site" evidence="4">
    <location>
        <begin position="146"/>
        <end position="154"/>
    </location>
    <ligand>
        <name>ATP</name>
        <dbReference type="ChEBI" id="CHEBI:30616"/>
    </ligand>
</feature>
<evidence type="ECO:0000256" key="4">
    <source>
        <dbReference type="PIRSR" id="PIRSR006806-1"/>
    </source>
</evidence>
<evidence type="ECO:0000256" key="3">
    <source>
        <dbReference type="ARBA" id="ARBA00022840"/>
    </source>
</evidence>
<proteinExistence type="inferred from homology"/>
<dbReference type="PATRIC" id="fig|37927.3.peg.2862"/>
<keyword evidence="2 4" id="KW-0547">Nucleotide-binding</keyword>
<dbReference type="OrthoDB" id="3242798at2"/>
<reference evidence="5 6" key="1">
    <citation type="submission" date="2016-02" db="EMBL/GenBank/DDBJ databases">
        <title>Complete genome of Sinomonas atrocyanea KCTC 3377.</title>
        <authorList>
            <person name="Kim K.M."/>
        </authorList>
    </citation>
    <scope>NUCLEOTIDE SEQUENCE [LARGE SCALE GENOMIC DNA]</scope>
    <source>
        <strain evidence="5 6">KCTC 3377</strain>
    </source>
</reference>
<dbReference type="GO" id="GO:0009396">
    <property type="term" value="P:folic acid-containing compound biosynthetic process"/>
    <property type="evidence" value="ECO:0007669"/>
    <property type="project" value="TreeGrafter"/>
</dbReference>
<dbReference type="PIRSF" id="PIRSF006806">
    <property type="entry name" value="FTHF_cligase"/>
    <property type="match status" value="1"/>
</dbReference>
<gene>
    <name evidence="5" type="ORF">SA2016_2785</name>
</gene>
<evidence type="ECO:0000313" key="5">
    <source>
        <dbReference type="EMBL" id="AMM33450.1"/>
    </source>
</evidence>
<dbReference type="PANTHER" id="PTHR23407:SF1">
    <property type="entry name" value="5-FORMYLTETRAHYDROFOLATE CYCLO-LIGASE"/>
    <property type="match status" value="1"/>
</dbReference>
<dbReference type="Pfam" id="PF01812">
    <property type="entry name" value="5-FTHF_cyc-lig"/>
    <property type="match status" value="1"/>
</dbReference>
<dbReference type="KEGG" id="satk:SA2016_2785"/>
<comment type="similarity">
    <text evidence="1">Belongs to the 5-formyltetrahydrofolate cyclo-ligase family.</text>
</comment>